<evidence type="ECO:0000259" key="5">
    <source>
        <dbReference type="PROSITE" id="PS50931"/>
    </source>
</evidence>
<dbReference type="InterPro" id="IPR005119">
    <property type="entry name" value="LysR_subst-bd"/>
</dbReference>
<sequence>MTVSLDQLHAFVATVENGGLAQAARRVGKHVSTLREQVNNLEIDTGLCLFVRHPRSLELTANGEQLYSFAKSMLSEANHFDAKVESLLQGIPDKLTIAIDTSLIDPALDQLISQLLKDYPYLSLKVLNGDTLQIRGWVLAGKADIGLMLSTIHMPTEIMLSNAYSFEVVRVVPASWQLSSPAQPRELRERLQLSYSFLQDIGMRDADVMGHRYMLCNNAMQLLNLVKAGVGWAHLPRFICDEALASGDVLVNQQTDEQFSNWNAELVWQKERAVNPAMQSLIQAVQLLPNR</sequence>
<evidence type="ECO:0000256" key="1">
    <source>
        <dbReference type="ARBA" id="ARBA00009437"/>
    </source>
</evidence>
<dbReference type="InterPro" id="IPR000847">
    <property type="entry name" value="LysR_HTH_N"/>
</dbReference>
<dbReference type="PANTHER" id="PTHR30126:SF91">
    <property type="entry name" value="LYSR FAMILY TRANSCRIPTIONAL REGULATOR"/>
    <property type="match status" value="1"/>
</dbReference>
<proteinExistence type="inferred from homology"/>
<keyword evidence="7" id="KW-1185">Reference proteome</keyword>
<evidence type="ECO:0000313" key="6">
    <source>
        <dbReference type="EMBL" id="RKF20337.1"/>
    </source>
</evidence>
<organism evidence="6 7">
    <name type="scientific">Alginatibacterium sediminis</name>
    <dbReference type="NCBI Taxonomy" id="2164068"/>
    <lineage>
        <taxon>Bacteria</taxon>
        <taxon>Pseudomonadati</taxon>
        <taxon>Pseudomonadota</taxon>
        <taxon>Gammaproteobacteria</taxon>
        <taxon>Alteromonadales</taxon>
        <taxon>Alteromonadaceae</taxon>
        <taxon>Alginatibacterium</taxon>
    </lineage>
</organism>
<evidence type="ECO:0000256" key="4">
    <source>
        <dbReference type="ARBA" id="ARBA00023163"/>
    </source>
</evidence>
<evidence type="ECO:0000313" key="7">
    <source>
        <dbReference type="Proteomes" id="UP000286482"/>
    </source>
</evidence>
<dbReference type="PROSITE" id="PS50931">
    <property type="entry name" value="HTH_LYSR"/>
    <property type="match status" value="1"/>
</dbReference>
<dbReference type="RefSeq" id="WP_120354341.1">
    <property type="nucleotide sequence ID" value="NZ_RAQO01000004.1"/>
</dbReference>
<dbReference type="Pfam" id="PF00126">
    <property type="entry name" value="HTH_1"/>
    <property type="match status" value="1"/>
</dbReference>
<protein>
    <submittedName>
        <fullName evidence="6">LysR family transcriptional regulator</fullName>
    </submittedName>
</protein>
<feature type="domain" description="HTH lysR-type" evidence="5">
    <location>
        <begin position="1"/>
        <end position="60"/>
    </location>
</feature>
<dbReference type="SUPFAM" id="SSF46785">
    <property type="entry name" value="Winged helix' DNA-binding domain"/>
    <property type="match status" value="1"/>
</dbReference>
<dbReference type="Gene3D" id="3.40.190.10">
    <property type="entry name" value="Periplasmic binding protein-like II"/>
    <property type="match status" value="2"/>
</dbReference>
<dbReference type="Proteomes" id="UP000286482">
    <property type="component" value="Unassembled WGS sequence"/>
</dbReference>
<gene>
    <name evidence="6" type="ORF">DBZ36_07815</name>
</gene>
<dbReference type="GO" id="GO:0003700">
    <property type="term" value="F:DNA-binding transcription factor activity"/>
    <property type="evidence" value="ECO:0007669"/>
    <property type="project" value="InterPro"/>
</dbReference>
<dbReference type="EMBL" id="RAQO01000004">
    <property type="protein sequence ID" value="RKF20337.1"/>
    <property type="molecule type" value="Genomic_DNA"/>
</dbReference>
<reference evidence="6 7" key="1">
    <citation type="submission" date="2018-09" db="EMBL/GenBank/DDBJ databases">
        <authorList>
            <person name="Wang Z."/>
        </authorList>
    </citation>
    <scope>NUCLEOTIDE SEQUENCE [LARGE SCALE GENOMIC DNA]</scope>
    <source>
        <strain evidence="6 7">ALS 81</strain>
    </source>
</reference>
<name>A0A420EI58_9ALTE</name>
<comment type="similarity">
    <text evidence="1">Belongs to the LysR transcriptional regulatory family.</text>
</comment>
<dbReference type="Gene3D" id="1.10.10.10">
    <property type="entry name" value="Winged helix-like DNA-binding domain superfamily/Winged helix DNA-binding domain"/>
    <property type="match status" value="1"/>
</dbReference>
<dbReference type="AlphaFoldDB" id="A0A420EI58"/>
<keyword evidence="4" id="KW-0804">Transcription</keyword>
<dbReference type="OrthoDB" id="9786526at2"/>
<dbReference type="SUPFAM" id="SSF53850">
    <property type="entry name" value="Periplasmic binding protein-like II"/>
    <property type="match status" value="1"/>
</dbReference>
<dbReference type="InterPro" id="IPR036390">
    <property type="entry name" value="WH_DNA-bd_sf"/>
</dbReference>
<comment type="caution">
    <text evidence="6">The sequence shown here is derived from an EMBL/GenBank/DDBJ whole genome shotgun (WGS) entry which is preliminary data.</text>
</comment>
<dbReference type="PANTHER" id="PTHR30126">
    <property type="entry name" value="HTH-TYPE TRANSCRIPTIONAL REGULATOR"/>
    <property type="match status" value="1"/>
</dbReference>
<dbReference type="Pfam" id="PF03466">
    <property type="entry name" value="LysR_substrate"/>
    <property type="match status" value="1"/>
</dbReference>
<dbReference type="CDD" id="cd05466">
    <property type="entry name" value="PBP2_LTTR_substrate"/>
    <property type="match status" value="1"/>
</dbReference>
<evidence type="ECO:0000256" key="2">
    <source>
        <dbReference type="ARBA" id="ARBA00023015"/>
    </source>
</evidence>
<dbReference type="GO" id="GO:0000976">
    <property type="term" value="F:transcription cis-regulatory region binding"/>
    <property type="evidence" value="ECO:0007669"/>
    <property type="project" value="TreeGrafter"/>
</dbReference>
<dbReference type="InterPro" id="IPR036388">
    <property type="entry name" value="WH-like_DNA-bd_sf"/>
</dbReference>
<accession>A0A420EI58</accession>
<keyword evidence="2" id="KW-0805">Transcription regulation</keyword>
<evidence type="ECO:0000256" key="3">
    <source>
        <dbReference type="ARBA" id="ARBA00023125"/>
    </source>
</evidence>
<dbReference type="Gene3D" id="3.40.190.290">
    <property type="match status" value="1"/>
</dbReference>
<keyword evidence="3" id="KW-0238">DNA-binding</keyword>